<dbReference type="Gene3D" id="3.40.50.2000">
    <property type="entry name" value="Glycogen Phosphorylase B"/>
    <property type="match status" value="1"/>
</dbReference>
<dbReference type="PANTHER" id="PTHR42755:SF1">
    <property type="entry name" value="3-DEOXY-D-MANNO-OCTULOSONIC ACID TRANSFERASE, MITOCHONDRIAL-RELATED"/>
    <property type="match status" value="1"/>
</dbReference>
<keyword evidence="13" id="KW-1185">Reference proteome</keyword>
<dbReference type="Pfam" id="PF04413">
    <property type="entry name" value="Glycos_transf_N"/>
    <property type="match status" value="1"/>
</dbReference>
<dbReference type="RefSeq" id="WP_170207032.1">
    <property type="nucleotide sequence ID" value="NZ_VFPT01000001.1"/>
</dbReference>
<evidence type="ECO:0000256" key="5">
    <source>
        <dbReference type="ARBA" id="ARBA00022679"/>
    </source>
</evidence>
<organism evidence="12 13">
    <name type="scientific">Roseinatronobacter monicus</name>
    <dbReference type="NCBI Taxonomy" id="393481"/>
    <lineage>
        <taxon>Bacteria</taxon>
        <taxon>Pseudomonadati</taxon>
        <taxon>Pseudomonadota</taxon>
        <taxon>Alphaproteobacteria</taxon>
        <taxon>Rhodobacterales</taxon>
        <taxon>Paracoccaceae</taxon>
        <taxon>Roseinatronobacter</taxon>
    </lineage>
</organism>
<comment type="catalytic activity">
    <reaction evidence="7 10">
        <text>lipid IVA (E. coli) + CMP-3-deoxy-beta-D-manno-octulosonate = alpha-Kdo-(2-&gt;6)-lipid IVA (E. coli) + CMP + H(+)</text>
        <dbReference type="Rhea" id="RHEA:28066"/>
        <dbReference type="ChEBI" id="CHEBI:15378"/>
        <dbReference type="ChEBI" id="CHEBI:58603"/>
        <dbReference type="ChEBI" id="CHEBI:60364"/>
        <dbReference type="ChEBI" id="CHEBI:60377"/>
        <dbReference type="ChEBI" id="CHEBI:85987"/>
        <dbReference type="EC" id="2.4.99.12"/>
    </reaction>
</comment>
<evidence type="ECO:0000256" key="4">
    <source>
        <dbReference type="ARBA" id="ARBA00019077"/>
    </source>
</evidence>
<dbReference type="Gene3D" id="3.40.50.11720">
    <property type="entry name" value="3-Deoxy-D-manno-octulosonic-acid transferase, N-terminal domain"/>
    <property type="match status" value="1"/>
</dbReference>
<comment type="caution">
    <text evidence="12">The sequence shown here is derived from an EMBL/GenBank/DDBJ whole genome shotgun (WGS) entry which is preliminary data.</text>
</comment>
<dbReference type="EC" id="2.4.99.12" evidence="3 10"/>
<evidence type="ECO:0000259" key="11">
    <source>
        <dbReference type="Pfam" id="PF04413"/>
    </source>
</evidence>
<feature type="site" description="Transition state stabilizer" evidence="9">
    <location>
        <position position="215"/>
    </location>
</feature>
<dbReference type="GO" id="GO:0043842">
    <property type="term" value="F:Kdo transferase activity"/>
    <property type="evidence" value="ECO:0007669"/>
    <property type="project" value="UniProtKB-EC"/>
</dbReference>
<evidence type="ECO:0000256" key="6">
    <source>
        <dbReference type="ARBA" id="ARBA00031445"/>
    </source>
</evidence>
<comment type="pathway">
    <text evidence="2 10">Bacterial outer membrane biogenesis; LPS core biosynthesis.</text>
</comment>
<dbReference type="PANTHER" id="PTHR42755">
    <property type="entry name" value="3-DEOXY-MANNO-OCTULOSONATE CYTIDYLYLTRANSFERASE"/>
    <property type="match status" value="1"/>
</dbReference>
<dbReference type="GO" id="GO:0005886">
    <property type="term" value="C:plasma membrane"/>
    <property type="evidence" value="ECO:0007669"/>
    <property type="project" value="UniProtKB-SubCell"/>
</dbReference>
<evidence type="ECO:0000256" key="9">
    <source>
        <dbReference type="PIRSR" id="PIRSR639901-2"/>
    </source>
</evidence>
<evidence type="ECO:0000256" key="8">
    <source>
        <dbReference type="PIRSR" id="PIRSR639901-1"/>
    </source>
</evidence>
<dbReference type="UniPathway" id="UPA00958"/>
<keyword evidence="5 10" id="KW-0808">Transferase</keyword>
<reference evidence="12 13" key="1">
    <citation type="submission" date="2019-06" db="EMBL/GenBank/DDBJ databases">
        <title>Genomic Encyclopedia of Archaeal and Bacterial Type Strains, Phase II (KMG-II): from individual species to whole genera.</title>
        <authorList>
            <person name="Goeker M."/>
        </authorList>
    </citation>
    <scope>NUCLEOTIDE SEQUENCE [LARGE SCALE GENOMIC DNA]</scope>
    <source>
        <strain evidence="12 13">DSM 18423</strain>
    </source>
</reference>
<name>A0A543K9X2_9RHOB</name>
<feature type="domain" description="3-deoxy-D-manno-octulosonic-acid transferase N-terminal" evidence="11">
    <location>
        <begin position="41"/>
        <end position="215"/>
    </location>
</feature>
<dbReference type="InterPro" id="IPR038107">
    <property type="entry name" value="Glycos_transf_N_sf"/>
</dbReference>
<comment type="function">
    <text evidence="1 10">Involved in lipopolysaccharide (LPS) biosynthesis. Catalyzes the transfer of 3-deoxy-D-manno-octulosonate (Kdo) residue(s) from CMP-Kdo to lipid IV(A), the tetraacyldisaccharide-1,4'-bisphosphate precursor of lipid A.</text>
</comment>
<feature type="site" description="Transition state stabilizer" evidence="9">
    <location>
        <position position="139"/>
    </location>
</feature>
<keyword evidence="10" id="KW-0448">Lipopolysaccharide biosynthesis</keyword>
<evidence type="ECO:0000256" key="10">
    <source>
        <dbReference type="RuleBase" id="RU365103"/>
    </source>
</evidence>
<feature type="active site" description="Proton acceptor" evidence="8">
    <location>
        <position position="69"/>
    </location>
</feature>
<protein>
    <recommendedName>
        <fullName evidence="4 10">3-deoxy-D-manno-octulosonic acid transferase</fullName>
        <shortName evidence="10">Kdo transferase</shortName>
        <ecNumber evidence="3 10">2.4.99.12</ecNumber>
    </recommendedName>
    <alternativeName>
        <fullName evidence="6 10">Lipid IV(A) 3-deoxy-D-manno-octulosonic acid transferase</fullName>
    </alternativeName>
</protein>
<evidence type="ECO:0000256" key="1">
    <source>
        <dbReference type="ARBA" id="ARBA00003394"/>
    </source>
</evidence>
<evidence type="ECO:0000313" key="13">
    <source>
        <dbReference type="Proteomes" id="UP000320582"/>
    </source>
</evidence>
<dbReference type="GO" id="GO:0009244">
    <property type="term" value="P:lipopolysaccharide core region biosynthetic process"/>
    <property type="evidence" value="ECO:0007669"/>
    <property type="project" value="UniProtKB-UniRule"/>
</dbReference>
<comment type="subcellular location">
    <subcellularLocation>
        <location evidence="10">Cell membrane</location>
    </subcellularLocation>
</comment>
<evidence type="ECO:0000256" key="3">
    <source>
        <dbReference type="ARBA" id="ARBA00012621"/>
    </source>
</evidence>
<sequence>MAERDPSGLLLRAYLLASHTVPLFAPNLLRRRLRRGKEDAERWQEKLGKPTQPRPDGPVIWLHAVGLGEVLALRGLIEEMGAQRPDVTFLVTSTARSSAQVIGVNLPPRTLHQFLPLDAPRYLARFLDHWRPSLSVWAEQELWPGAVVAARARGIPLALINARLTEESHAKRSRLRGLYADMLSRFAHISAQDRATADRLASLGARGVELGGSLKPAAPPLGVDAAELERLRACLAGRKVWVAASTHPADERAALAAAQALPDRLLVLVPRDIGRADSIAAELSATGLAYLRRSAGGLPQPQTRVWLADSYGELGLWYRLADAALIGGSFDATNGHNPWEAAALDVAILHGPKVSNFAADYASLAQAQAARQIAPAELARALQDPDLAALAPRARKLTEHARGNLAPLARKLLSLGV</sequence>
<gene>
    <name evidence="12" type="ORF">BD293_0437</name>
</gene>
<evidence type="ECO:0000256" key="2">
    <source>
        <dbReference type="ARBA" id="ARBA00004713"/>
    </source>
</evidence>
<keyword evidence="10" id="KW-0472">Membrane</keyword>
<dbReference type="EMBL" id="VFPT01000001">
    <property type="protein sequence ID" value="TQM91862.1"/>
    <property type="molecule type" value="Genomic_DNA"/>
</dbReference>
<proteinExistence type="inferred from homology"/>
<accession>A0A543K9X2</accession>
<dbReference type="AlphaFoldDB" id="A0A543K9X2"/>
<dbReference type="Proteomes" id="UP000320582">
    <property type="component" value="Unassembled WGS sequence"/>
</dbReference>
<evidence type="ECO:0000313" key="12">
    <source>
        <dbReference type="EMBL" id="TQM91862.1"/>
    </source>
</evidence>
<dbReference type="InterPro" id="IPR007507">
    <property type="entry name" value="Glycos_transf_N"/>
</dbReference>
<keyword evidence="10" id="KW-1003">Cell membrane</keyword>
<evidence type="ECO:0000256" key="7">
    <source>
        <dbReference type="ARBA" id="ARBA00049183"/>
    </source>
</evidence>
<comment type="similarity">
    <text evidence="10">Belongs to the glycosyltransferase group 1 family.</text>
</comment>
<dbReference type="GO" id="GO:0009245">
    <property type="term" value="P:lipid A biosynthetic process"/>
    <property type="evidence" value="ECO:0007669"/>
    <property type="project" value="TreeGrafter"/>
</dbReference>
<dbReference type="InterPro" id="IPR039901">
    <property type="entry name" value="Kdotransferase"/>
</dbReference>